<feature type="transmembrane region" description="Helical" evidence="9">
    <location>
        <begin position="418"/>
        <end position="437"/>
    </location>
</feature>
<dbReference type="PANTHER" id="PTHR20772:SF2">
    <property type="entry name" value="PROTEIN FMP42"/>
    <property type="match status" value="1"/>
</dbReference>
<dbReference type="GO" id="GO:0006865">
    <property type="term" value="P:amino acid transport"/>
    <property type="evidence" value="ECO:0007669"/>
    <property type="project" value="UniProtKB-KW"/>
</dbReference>
<dbReference type="OrthoDB" id="330047at2759"/>
<dbReference type="GO" id="GO:0016020">
    <property type="term" value="C:membrane"/>
    <property type="evidence" value="ECO:0007669"/>
    <property type="project" value="UniProtKB-SubCell"/>
</dbReference>
<keyword evidence="3" id="KW-0813">Transport</keyword>
<gene>
    <name evidence="10" type="primary">SLC43A1</name>
    <name evidence="10" type="ORF">SNAT2548_LOCUS28136</name>
</gene>
<keyword evidence="4 9" id="KW-0812">Transmembrane</keyword>
<evidence type="ECO:0000256" key="1">
    <source>
        <dbReference type="ARBA" id="ARBA00004141"/>
    </source>
</evidence>
<protein>
    <submittedName>
        <fullName evidence="10">SLC43A1 protein</fullName>
    </submittedName>
</protein>
<feature type="transmembrane region" description="Helical" evidence="9">
    <location>
        <begin position="70"/>
        <end position="91"/>
    </location>
</feature>
<evidence type="ECO:0000256" key="9">
    <source>
        <dbReference type="SAM" id="Phobius"/>
    </source>
</evidence>
<feature type="transmembrane region" description="Helical" evidence="9">
    <location>
        <begin position="358"/>
        <end position="380"/>
    </location>
</feature>
<evidence type="ECO:0000256" key="8">
    <source>
        <dbReference type="SAM" id="MobiDB-lite"/>
    </source>
</evidence>
<evidence type="ECO:0000256" key="2">
    <source>
        <dbReference type="ARBA" id="ARBA00006595"/>
    </source>
</evidence>
<keyword evidence="6 9" id="KW-1133">Transmembrane helix</keyword>
<feature type="region of interest" description="Disordered" evidence="8">
    <location>
        <begin position="241"/>
        <end position="273"/>
    </location>
</feature>
<evidence type="ECO:0000256" key="7">
    <source>
        <dbReference type="ARBA" id="ARBA00023136"/>
    </source>
</evidence>
<organism evidence="10 11">
    <name type="scientific">Symbiodinium natans</name>
    <dbReference type="NCBI Taxonomy" id="878477"/>
    <lineage>
        <taxon>Eukaryota</taxon>
        <taxon>Sar</taxon>
        <taxon>Alveolata</taxon>
        <taxon>Dinophyceae</taxon>
        <taxon>Suessiales</taxon>
        <taxon>Symbiodiniaceae</taxon>
        <taxon>Symbiodinium</taxon>
    </lineage>
</organism>
<comment type="subcellular location">
    <subcellularLocation>
        <location evidence="1">Membrane</location>
        <topology evidence="1">Multi-pass membrane protein</topology>
    </subcellularLocation>
</comment>
<feature type="compositionally biased region" description="Low complexity" evidence="8">
    <location>
        <begin position="241"/>
        <end position="253"/>
    </location>
</feature>
<evidence type="ECO:0000256" key="3">
    <source>
        <dbReference type="ARBA" id="ARBA00022448"/>
    </source>
</evidence>
<sequence>MAGKEGQVPKSGAREWLMVVLGSLMTFFFSFYFYGWASLQALLEEDGVYAEVCQVEDSVQGSCAERTSRMILLFTVCNLVTVLSLALLGLLVDRLGPARLSLVGGTFQAGGLLLLASTPSTPSTAMQAMHSPFDGYVLAFGFIGVGGAALTVQAMKLPFVVPPRHFALVMTLLNCLVDSSSVAPLGLYRLYLAGLSRFSIFAGYGAACLLLSLCLAFCWWGRPEAILRALNAEELRAAEPVEPVEPVQPAEPAEPVEPAKPAEQEVNLKAPEGPGTRPRLHGLTLWQQIWSLEFAVAAIFLTTQFFRSSAYLGINKDWLASLGDDETENTFAQLFTGLLPASTLLVPLFNLSFARGGFAFTFGLVMILGFVWGLVVLVPWLQLQVVAFSAFTVFRGLLFAVFFTFVGHSFGNRTFSKMTSACFLLSAGMSWLIWPLADLSRSLTDGSDGFALFNLFMLALSLPSVFMTYLLAKHLRQYPAGDICVCPGPKTKAEGEAKEANAAKGAKEPCASWSTLEYAYF</sequence>
<feature type="transmembrane region" description="Helical" evidence="9">
    <location>
        <begin position="449"/>
        <end position="472"/>
    </location>
</feature>
<feature type="transmembrane region" description="Helical" evidence="9">
    <location>
        <begin position="330"/>
        <end position="351"/>
    </location>
</feature>
<evidence type="ECO:0000313" key="11">
    <source>
        <dbReference type="Proteomes" id="UP000604046"/>
    </source>
</evidence>
<keyword evidence="7 9" id="KW-0472">Membrane</keyword>
<dbReference type="Gene3D" id="1.20.1250.20">
    <property type="entry name" value="MFS general substrate transporter like domains"/>
    <property type="match status" value="1"/>
</dbReference>
<name>A0A812SZS4_9DINO</name>
<dbReference type="AlphaFoldDB" id="A0A812SZS4"/>
<feature type="transmembrane region" description="Helical" evidence="9">
    <location>
        <begin position="200"/>
        <end position="220"/>
    </location>
</feature>
<dbReference type="SUPFAM" id="SSF103473">
    <property type="entry name" value="MFS general substrate transporter"/>
    <property type="match status" value="1"/>
</dbReference>
<evidence type="ECO:0000256" key="6">
    <source>
        <dbReference type="ARBA" id="ARBA00022989"/>
    </source>
</evidence>
<feature type="transmembrane region" description="Helical" evidence="9">
    <location>
        <begin position="386"/>
        <end position="406"/>
    </location>
</feature>
<dbReference type="Proteomes" id="UP000604046">
    <property type="component" value="Unassembled WGS sequence"/>
</dbReference>
<comment type="caution">
    <text evidence="10">The sequence shown here is derived from an EMBL/GenBank/DDBJ whole genome shotgun (WGS) entry which is preliminary data.</text>
</comment>
<keyword evidence="5" id="KW-0029">Amino-acid transport</keyword>
<evidence type="ECO:0000256" key="5">
    <source>
        <dbReference type="ARBA" id="ARBA00022970"/>
    </source>
</evidence>
<feature type="transmembrane region" description="Helical" evidence="9">
    <location>
        <begin position="16"/>
        <end position="37"/>
    </location>
</feature>
<evidence type="ECO:0000256" key="4">
    <source>
        <dbReference type="ARBA" id="ARBA00022692"/>
    </source>
</evidence>
<evidence type="ECO:0000313" key="10">
    <source>
        <dbReference type="EMBL" id="CAE7502369.1"/>
    </source>
</evidence>
<reference evidence="10" key="1">
    <citation type="submission" date="2021-02" db="EMBL/GenBank/DDBJ databases">
        <authorList>
            <person name="Dougan E. K."/>
            <person name="Rhodes N."/>
            <person name="Thang M."/>
            <person name="Chan C."/>
        </authorList>
    </citation>
    <scope>NUCLEOTIDE SEQUENCE</scope>
</reference>
<accession>A0A812SZS4</accession>
<feature type="transmembrane region" description="Helical" evidence="9">
    <location>
        <begin position="136"/>
        <end position="154"/>
    </location>
</feature>
<proteinExistence type="inferred from homology"/>
<feature type="transmembrane region" description="Helical" evidence="9">
    <location>
        <begin position="98"/>
        <end position="116"/>
    </location>
</feature>
<keyword evidence="11" id="KW-1185">Reference proteome</keyword>
<feature type="transmembrane region" description="Helical" evidence="9">
    <location>
        <begin position="289"/>
        <end position="310"/>
    </location>
</feature>
<feature type="transmembrane region" description="Helical" evidence="9">
    <location>
        <begin position="166"/>
        <end position="188"/>
    </location>
</feature>
<dbReference type="InterPro" id="IPR036259">
    <property type="entry name" value="MFS_trans_sf"/>
</dbReference>
<dbReference type="EMBL" id="CAJNDS010002505">
    <property type="protein sequence ID" value="CAE7502369.1"/>
    <property type="molecule type" value="Genomic_DNA"/>
</dbReference>
<dbReference type="PANTHER" id="PTHR20772">
    <property type="entry name" value="PROTEIN FMP42"/>
    <property type="match status" value="1"/>
</dbReference>
<comment type="similarity">
    <text evidence="2">Belongs to the SLC43A transporter (TC 2.A.1.44) family.</text>
</comment>
<dbReference type="InterPro" id="IPR052599">
    <property type="entry name" value="SLC43A_AATransporter"/>
</dbReference>